<dbReference type="Gene3D" id="3.40.50.80">
    <property type="entry name" value="Nucleotide-binding domain of ferredoxin-NADP reductase (FNR) module"/>
    <property type="match status" value="1"/>
</dbReference>
<dbReference type="InterPro" id="IPR017927">
    <property type="entry name" value="FAD-bd_FR_type"/>
</dbReference>
<evidence type="ECO:0000256" key="3">
    <source>
        <dbReference type="ARBA" id="ARBA00022723"/>
    </source>
</evidence>
<dbReference type="CDD" id="cd06185">
    <property type="entry name" value="PDR_like"/>
    <property type="match status" value="1"/>
</dbReference>
<protein>
    <submittedName>
        <fullName evidence="9">PDR/VanB family oxidoreductase</fullName>
        <ecNumber evidence="9">1.-.-.-</ecNumber>
    </submittedName>
</protein>
<reference evidence="9 10" key="1">
    <citation type="submission" date="2024-05" db="EMBL/GenBank/DDBJ databases">
        <authorList>
            <person name="Jiang F."/>
        </authorList>
    </citation>
    <scope>NUCLEOTIDE SEQUENCE [LARGE SCALE GENOMIC DNA]</scope>
    <source>
        <strain evidence="9 10">LZ166</strain>
    </source>
</reference>
<keyword evidence="10" id="KW-1185">Reference proteome</keyword>
<evidence type="ECO:0000256" key="4">
    <source>
        <dbReference type="ARBA" id="ARBA00023002"/>
    </source>
</evidence>
<keyword evidence="4 9" id="KW-0560">Oxidoreductase</keyword>
<keyword evidence="6" id="KW-0411">Iron-sulfur</keyword>
<name>A0ABV3SC64_9HYPH</name>
<dbReference type="SUPFAM" id="SSF54292">
    <property type="entry name" value="2Fe-2S ferredoxin-like"/>
    <property type="match status" value="1"/>
</dbReference>
<evidence type="ECO:0000256" key="2">
    <source>
        <dbReference type="ARBA" id="ARBA00022714"/>
    </source>
</evidence>
<evidence type="ECO:0000313" key="9">
    <source>
        <dbReference type="EMBL" id="MEX0404329.1"/>
    </source>
</evidence>
<accession>A0ABV3SC64</accession>
<dbReference type="PANTHER" id="PTHR47354">
    <property type="entry name" value="NADH OXIDOREDUCTASE HCR"/>
    <property type="match status" value="1"/>
</dbReference>
<evidence type="ECO:0000256" key="5">
    <source>
        <dbReference type="ARBA" id="ARBA00023004"/>
    </source>
</evidence>
<dbReference type="InterPro" id="IPR001433">
    <property type="entry name" value="OxRdtase_FAD/NAD-bd"/>
</dbReference>
<dbReference type="InterPro" id="IPR001041">
    <property type="entry name" value="2Fe-2S_ferredoxin-type"/>
</dbReference>
<evidence type="ECO:0000313" key="10">
    <source>
        <dbReference type="Proteomes" id="UP001556692"/>
    </source>
</evidence>
<dbReference type="InterPro" id="IPR039261">
    <property type="entry name" value="FNR_nucleotide-bd"/>
</dbReference>
<evidence type="ECO:0000256" key="6">
    <source>
        <dbReference type="ARBA" id="ARBA00023014"/>
    </source>
</evidence>
<evidence type="ECO:0000256" key="1">
    <source>
        <dbReference type="ARBA" id="ARBA00022630"/>
    </source>
</evidence>
<dbReference type="Proteomes" id="UP001556692">
    <property type="component" value="Unassembled WGS sequence"/>
</dbReference>
<comment type="caution">
    <text evidence="9">The sequence shown here is derived from an EMBL/GenBank/DDBJ whole genome shotgun (WGS) entry which is preliminary data.</text>
</comment>
<dbReference type="InterPro" id="IPR006058">
    <property type="entry name" value="2Fe2S_fd_BS"/>
</dbReference>
<dbReference type="PROSITE" id="PS51085">
    <property type="entry name" value="2FE2S_FER_2"/>
    <property type="match status" value="1"/>
</dbReference>
<dbReference type="InterPro" id="IPR012675">
    <property type="entry name" value="Beta-grasp_dom_sf"/>
</dbReference>
<dbReference type="GO" id="GO:0016491">
    <property type="term" value="F:oxidoreductase activity"/>
    <property type="evidence" value="ECO:0007669"/>
    <property type="project" value="UniProtKB-KW"/>
</dbReference>
<dbReference type="SUPFAM" id="SSF52343">
    <property type="entry name" value="Ferredoxin reductase-like, C-terminal NADP-linked domain"/>
    <property type="match status" value="1"/>
</dbReference>
<dbReference type="Pfam" id="PF00970">
    <property type="entry name" value="FAD_binding_6"/>
    <property type="match status" value="1"/>
</dbReference>
<dbReference type="InterPro" id="IPR017938">
    <property type="entry name" value="Riboflavin_synthase-like_b-brl"/>
</dbReference>
<feature type="domain" description="FAD-binding FR-type" evidence="8">
    <location>
        <begin position="12"/>
        <end position="114"/>
    </location>
</feature>
<organism evidence="9 10">
    <name type="scientific">Aquibium pacificus</name>
    <dbReference type="NCBI Taxonomy" id="3153579"/>
    <lineage>
        <taxon>Bacteria</taxon>
        <taxon>Pseudomonadati</taxon>
        <taxon>Pseudomonadota</taxon>
        <taxon>Alphaproteobacteria</taxon>
        <taxon>Hyphomicrobiales</taxon>
        <taxon>Phyllobacteriaceae</taxon>
        <taxon>Aquibium</taxon>
    </lineage>
</organism>
<keyword evidence="5" id="KW-0408">Iron</keyword>
<dbReference type="PANTHER" id="PTHR47354:SF1">
    <property type="entry name" value="CARNITINE MONOOXYGENASE REDUCTASE SUBUNIT"/>
    <property type="match status" value="1"/>
</dbReference>
<gene>
    <name evidence="9" type="ORF">ABGN05_01480</name>
</gene>
<keyword evidence="1" id="KW-0285">Flavoprotein</keyword>
<feature type="domain" description="2Fe-2S ferredoxin-type" evidence="7">
    <location>
        <begin position="243"/>
        <end position="328"/>
    </location>
</feature>
<dbReference type="Pfam" id="PF00111">
    <property type="entry name" value="Fer2"/>
    <property type="match status" value="1"/>
</dbReference>
<dbReference type="Gene3D" id="2.40.30.10">
    <property type="entry name" value="Translation factors"/>
    <property type="match status" value="1"/>
</dbReference>
<dbReference type="CDD" id="cd00207">
    <property type="entry name" value="fer2"/>
    <property type="match status" value="1"/>
</dbReference>
<sequence>MEHGAGFDLAPPATQAVLVGRVEKLTADIVAIELCPEHGRELLAFTAGSHVDLHLPNGLRRSYSLVNDPAERHRYRLAVKREPGGRGGSAHIHDLLDVGHRLEVSRPRNNFLLEERASCSVLFAGGIGVTPLLSMALRLCRLGRPFHFHYGARSRQDAAFVDDLRKLPLPEGSTVRLHFEDAGGGPIDFRAIADAAPDGSHFYCCGPGPMIAAFETQLAHVQPSRLHREHFTGETVSAPQGGFEVVLAKSGRSIVVPEGVTILDALLDEGVEVDFSCMEGFCGSCRVAVLEGSLNHHDTVLSPGERSSGKVMMICCSTAAGERLVLDI</sequence>
<dbReference type="InterPro" id="IPR036010">
    <property type="entry name" value="2Fe-2S_ferredoxin-like_sf"/>
</dbReference>
<evidence type="ECO:0000259" key="7">
    <source>
        <dbReference type="PROSITE" id="PS51085"/>
    </source>
</evidence>
<dbReference type="EC" id="1.-.-.-" evidence="9"/>
<dbReference type="EMBL" id="JBDPGJ010000001">
    <property type="protein sequence ID" value="MEX0404329.1"/>
    <property type="molecule type" value="Genomic_DNA"/>
</dbReference>
<dbReference type="Gene3D" id="3.10.20.30">
    <property type="match status" value="1"/>
</dbReference>
<dbReference type="Pfam" id="PF00175">
    <property type="entry name" value="NAD_binding_1"/>
    <property type="match status" value="1"/>
</dbReference>
<dbReference type="SUPFAM" id="SSF63380">
    <property type="entry name" value="Riboflavin synthase domain-like"/>
    <property type="match status" value="1"/>
</dbReference>
<dbReference type="PROSITE" id="PS51384">
    <property type="entry name" value="FAD_FR"/>
    <property type="match status" value="1"/>
</dbReference>
<keyword evidence="2" id="KW-0001">2Fe-2S</keyword>
<dbReference type="InterPro" id="IPR050415">
    <property type="entry name" value="MRET"/>
</dbReference>
<proteinExistence type="predicted"/>
<dbReference type="PRINTS" id="PR00409">
    <property type="entry name" value="PHDIOXRDTASE"/>
</dbReference>
<dbReference type="InterPro" id="IPR008333">
    <property type="entry name" value="Cbr1-like_FAD-bd_dom"/>
</dbReference>
<keyword evidence="3" id="KW-0479">Metal-binding</keyword>
<evidence type="ECO:0000259" key="8">
    <source>
        <dbReference type="PROSITE" id="PS51384"/>
    </source>
</evidence>
<dbReference type="PROSITE" id="PS00197">
    <property type="entry name" value="2FE2S_FER_1"/>
    <property type="match status" value="1"/>
</dbReference>